<evidence type="ECO:0000313" key="1">
    <source>
        <dbReference type="EMBL" id="KAK6207577.1"/>
    </source>
</evidence>
<proteinExistence type="predicted"/>
<comment type="caution">
    <text evidence="1">The sequence shown here is derived from an EMBL/GenBank/DDBJ whole genome shotgun (WGS) entry which is preliminary data.</text>
</comment>
<dbReference type="Proteomes" id="UP001327957">
    <property type="component" value="Unassembled WGS sequence"/>
</dbReference>
<keyword evidence="2" id="KW-1185">Reference proteome</keyword>
<dbReference type="AlphaFoldDB" id="A0AAV9SX45"/>
<accession>A0AAV9SX45</accession>
<reference evidence="1 2" key="1">
    <citation type="submission" date="2023-04" db="EMBL/GenBank/DDBJ databases">
        <title>Colletotrichum tabacum stain YC1 causing leaf anthracnose on Nicotiana tabacum(L.) cv.</title>
        <authorList>
            <person name="Ji Z."/>
            <person name="Wang M."/>
            <person name="Zhang J."/>
            <person name="Wang N."/>
            <person name="Zhou Z."/>
        </authorList>
    </citation>
    <scope>NUCLEOTIDE SEQUENCE [LARGE SCALE GENOMIC DNA]</scope>
    <source>
        <strain evidence="1 2">YC1</strain>
    </source>
</reference>
<evidence type="ECO:0008006" key="3">
    <source>
        <dbReference type="Google" id="ProtNLM"/>
    </source>
</evidence>
<dbReference type="EMBL" id="JASAOK010000053">
    <property type="protein sequence ID" value="KAK6207577.1"/>
    <property type="molecule type" value="Genomic_DNA"/>
</dbReference>
<organism evidence="1 2">
    <name type="scientific">Colletotrichum tabaci</name>
    <dbReference type="NCBI Taxonomy" id="1209068"/>
    <lineage>
        <taxon>Eukaryota</taxon>
        <taxon>Fungi</taxon>
        <taxon>Dikarya</taxon>
        <taxon>Ascomycota</taxon>
        <taxon>Pezizomycotina</taxon>
        <taxon>Sordariomycetes</taxon>
        <taxon>Hypocreomycetidae</taxon>
        <taxon>Glomerellales</taxon>
        <taxon>Glomerellaceae</taxon>
        <taxon>Colletotrichum</taxon>
        <taxon>Colletotrichum destructivum species complex</taxon>
    </lineage>
</organism>
<evidence type="ECO:0000313" key="2">
    <source>
        <dbReference type="Proteomes" id="UP001327957"/>
    </source>
</evidence>
<name>A0AAV9SX45_9PEZI</name>
<sequence length="110" mass="12363">MSASASSLQRCPFDGCTWEARSCGHALEAHIRRQHLNEMSRGESVSEDIDNVRERQNSCPWCLRAVENPTEESSARNITRTIEPNAGVNKTGSKLRLKINAKKVHLNFQV</sequence>
<protein>
    <recommendedName>
        <fullName evidence="3">C2H2-type domain-containing protein</fullName>
    </recommendedName>
</protein>
<gene>
    <name evidence="1" type="ORF">QIS74_12658</name>
</gene>